<dbReference type="GO" id="GO:0006221">
    <property type="term" value="P:pyrimidine nucleotide biosynthetic process"/>
    <property type="evidence" value="ECO:0007669"/>
    <property type="project" value="InterPro"/>
</dbReference>
<evidence type="ECO:0000256" key="6">
    <source>
        <dbReference type="ARBA" id="ARBA00022827"/>
    </source>
</evidence>
<evidence type="ECO:0000256" key="12">
    <source>
        <dbReference type="PIRSR" id="PIRSR006816-2"/>
    </source>
</evidence>
<comment type="cofactor">
    <cofactor evidence="10">
        <name>[2Fe-2S] cluster</name>
        <dbReference type="ChEBI" id="CHEBI:190135"/>
    </cofactor>
</comment>
<evidence type="ECO:0000313" key="15">
    <source>
        <dbReference type="Proteomes" id="UP000473699"/>
    </source>
</evidence>
<dbReference type="EMBL" id="VUNH01000005">
    <property type="protein sequence ID" value="MST55593.1"/>
    <property type="molecule type" value="Genomic_DNA"/>
</dbReference>
<dbReference type="GO" id="GO:0051537">
    <property type="term" value="F:2 iron, 2 sulfur cluster binding"/>
    <property type="evidence" value="ECO:0007669"/>
    <property type="project" value="UniProtKB-KW"/>
</dbReference>
<evidence type="ECO:0000256" key="2">
    <source>
        <dbReference type="ARBA" id="ARBA00022448"/>
    </source>
</evidence>
<accession>A0A6L5YBT5</accession>
<feature type="binding site" evidence="11">
    <location>
        <begin position="84"/>
        <end position="85"/>
    </location>
    <ligand>
        <name>FAD</name>
        <dbReference type="ChEBI" id="CHEBI:57692"/>
    </ligand>
</feature>
<dbReference type="InterPro" id="IPR012165">
    <property type="entry name" value="Cyt_c3_hydrogenase_gsu"/>
</dbReference>
<evidence type="ECO:0000313" key="14">
    <source>
        <dbReference type="EMBL" id="MST55593.1"/>
    </source>
</evidence>
<keyword evidence="2" id="KW-0813">Transport</keyword>
<gene>
    <name evidence="14" type="ORF">FYJ74_06040</name>
</gene>
<evidence type="ECO:0000256" key="3">
    <source>
        <dbReference type="ARBA" id="ARBA00022630"/>
    </source>
</evidence>
<comment type="cofactor">
    <cofactor evidence="12">
        <name>[2Fe-2S] cluster</name>
        <dbReference type="ChEBI" id="CHEBI:190135"/>
    </cofactor>
    <text evidence="12">Binds 1 [2Fe-2S] cluster per subunit.</text>
</comment>
<dbReference type="PANTHER" id="PTHR43513">
    <property type="entry name" value="DIHYDROOROTATE DEHYDROGENASE B (NAD(+)), ELECTRON TRANSFER SUBUNIT"/>
    <property type="match status" value="1"/>
</dbReference>
<dbReference type="PANTHER" id="PTHR43513:SF3">
    <property type="entry name" value="DIHYDROOROTATE DEHYDROGENASE B (NAD(+)), ELECTRON TRANSFER SUBUNIT-RELATED"/>
    <property type="match status" value="1"/>
</dbReference>
<feature type="binding site" evidence="11">
    <location>
        <begin position="77"/>
        <end position="79"/>
    </location>
    <ligand>
        <name>FAD</name>
        <dbReference type="ChEBI" id="CHEBI:57692"/>
    </ligand>
</feature>
<dbReference type="PROSITE" id="PS51384">
    <property type="entry name" value="FAD_FR"/>
    <property type="match status" value="1"/>
</dbReference>
<dbReference type="AlphaFoldDB" id="A0A6L5YBT5"/>
<evidence type="ECO:0000256" key="7">
    <source>
        <dbReference type="ARBA" id="ARBA00022982"/>
    </source>
</evidence>
<comment type="caution">
    <text evidence="14">The sequence shown here is derived from an EMBL/GenBank/DDBJ whole genome shotgun (WGS) entry which is preliminary data.</text>
</comment>
<dbReference type="InterPro" id="IPR050353">
    <property type="entry name" value="PyrK_electron_transfer"/>
</dbReference>
<keyword evidence="6 11" id="KW-0274">FAD</keyword>
<keyword evidence="3 11" id="KW-0285">Flavoprotein</keyword>
<keyword evidence="5 12" id="KW-0479">Metal-binding</keyword>
<feature type="domain" description="FAD-binding FR-type" evidence="13">
    <location>
        <begin position="9"/>
        <end position="109"/>
    </location>
</feature>
<dbReference type="GO" id="GO:0050660">
    <property type="term" value="F:flavin adenine dinucleotide binding"/>
    <property type="evidence" value="ECO:0007669"/>
    <property type="project" value="InterPro"/>
</dbReference>
<feature type="binding site" evidence="12">
    <location>
        <position position="245"/>
    </location>
    <ligand>
        <name>[2Fe-2S] cluster</name>
        <dbReference type="ChEBI" id="CHEBI:190135"/>
    </ligand>
</feature>
<comment type="similarity">
    <text evidence="1">Belongs to the PyrK family.</text>
</comment>
<feature type="binding site" evidence="12">
    <location>
        <position position="233"/>
    </location>
    <ligand>
        <name>[2Fe-2S] cluster</name>
        <dbReference type="ChEBI" id="CHEBI:190135"/>
    </ligand>
</feature>
<reference evidence="14 15" key="1">
    <citation type="submission" date="2019-08" db="EMBL/GenBank/DDBJ databases">
        <title>In-depth cultivation of the pig gut microbiome towards novel bacterial diversity and tailored functional studies.</title>
        <authorList>
            <person name="Wylensek D."/>
            <person name="Hitch T.C.A."/>
            <person name="Clavel T."/>
        </authorList>
    </citation>
    <scope>NUCLEOTIDE SEQUENCE [LARGE SCALE GENOMIC DNA]</scope>
    <source>
        <strain evidence="14 15">SM-530-WT-4B</strain>
    </source>
</reference>
<dbReference type="InterPro" id="IPR039261">
    <property type="entry name" value="FNR_nucleotide-bd"/>
</dbReference>
<name>A0A6L5YBT5_9BACT</name>
<feature type="binding site" evidence="12">
    <location>
        <position position="225"/>
    </location>
    <ligand>
        <name>[2Fe-2S] cluster</name>
        <dbReference type="ChEBI" id="CHEBI:190135"/>
    </ligand>
</feature>
<evidence type="ECO:0000256" key="11">
    <source>
        <dbReference type="PIRSR" id="PIRSR006816-1"/>
    </source>
</evidence>
<keyword evidence="9 12" id="KW-0411">Iron-sulfur</keyword>
<dbReference type="InterPro" id="IPR037117">
    <property type="entry name" value="Dihydroorotate_DH_ele_sf"/>
</dbReference>
<keyword evidence="4 12" id="KW-0001">2Fe-2S</keyword>
<organism evidence="14 15">
    <name type="scientific">Pyramidobacter porci</name>
    <dbReference type="NCBI Taxonomy" id="2605789"/>
    <lineage>
        <taxon>Bacteria</taxon>
        <taxon>Thermotogati</taxon>
        <taxon>Synergistota</taxon>
        <taxon>Synergistia</taxon>
        <taxon>Synergistales</taxon>
        <taxon>Dethiosulfovibrionaceae</taxon>
        <taxon>Pyramidobacter</taxon>
    </lineage>
</organism>
<dbReference type="InterPro" id="IPR019480">
    <property type="entry name" value="Dihydroorotate_DH_Fe-S-bd"/>
</dbReference>
<evidence type="ECO:0000256" key="10">
    <source>
        <dbReference type="ARBA" id="ARBA00034078"/>
    </source>
</evidence>
<protein>
    <submittedName>
        <fullName evidence="14">Dihydroorotate dehydrogenase</fullName>
    </submittedName>
</protein>
<keyword evidence="8 12" id="KW-0408">Iron</keyword>
<dbReference type="PIRSF" id="PIRSF006816">
    <property type="entry name" value="Cyc3_hyd_g"/>
    <property type="match status" value="1"/>
</dbReference>
<dbReference type="InterPro" id="IPR017927">
    <property type="entry name" value="FAD-bd_FR_type"/>
</dbReference>
<dbReference type="Gene3D" id="2.40.30.10">
    <property type="entry name" value="Translation factors"/>
    <property type="match status" value="1"/>
</dbReference>
<sequence>MNEGEFRLIRDYDSRLLAKEQVAPDIWHLTFACPEIAENARPGNFVLLKTASGSAPLLRRPLGILDADPEKGTIETLFRVVGQGTALLAQAAPETSLSVRGPVGGQFGPFRHEKVWAVAGTLGIAPLLFLRRRLNAFDRLFLGVGNALWRSFADWVRARAPEMVLYSDDGSIGRKGFSIAGLEGQDLSGVSLACCGPNPMMKALYEQYGSQCDDIQVSLERRMGCGMGGCFGCVVDTTTGRRRVCIDGPVFQAREVKWDELHP</sequence>
<comment type="cofactor">
    <cofactor evidence="11">
        <name>FAD</name>
        <dbReference type="ChEBI" id="CHEBI:57692"/>
    </cofactor>
    <text evidence="11">Binds 1 FAD per subunit.</text>
</comment>
<dbReference type="SUPFAM" id="SSF63380">
    <property type="entry name" value="Riboflavin synthase domain-like"/>
    <property type="match status" value="1"/>
</dbReference>
<dbReference type="GO" id="GO:0016491">
    <property type="term" value="F:oxidoreductase activity"/>
    <property type="evidence" value="ECO:0007669"/>
    <property type="project" value="InterPro"/>
</dbReference>
<keyword evidence="15" id="KW-1185">Reference proteome</keyword>
<feature type="binding site" evidence="12">
    <location>
        <position position="230"/>
    </location>
    <ligand>
        <name>[2Fe-2S] cluster</name>
        <dbReference type="ChEBI" id="CHEBI:190135"/>
    </ligand>
</feature>
<dbReference type="InterPro" id="IPR008333">
    <property type="entry name" value="Cbr1-like_FAD-bd_dom"/>
</dbReference>
<dbReference type="Pfam" id="PF00970">
    <property type="entry name" value="FAD_binding_6"/>
    <property type="match status" value="1"/>
</dbReference>
<evidence type="ECO:0000256" key="9">
    <source>
        <dbReference type="ARBA" id="ARBA00023014"/>
    </source>
</evidence>
<dbReference type="GO" id="GO:0046872">
    <property type="term" value="F:metal ion binding"/>
    <property type="evidence" value="ECO:0007669"/>
    <property type="project" value="UniProtKB-KW"/>
</dbReference>
<evidence type="ECO:0000256" key="4">
    <source>
        <dbReference type="ARBA" id="ARBA00022714"/>
    </source>
</evidence>
<dbReference type="Pfam" id="PF10418">
    <property type="entry name" value="DHODB_Fe-S_bind"/>
    <property type="match status" value="1"/>
</dbReference>
<dbReference type="Gene3D" id="2.10.240.10">
    <property type="entry name" value="Dihydroorotate dehydrogenase, electron transfer subunit"/>
    <property type="match status" value="1"/>
</dbReference>
<dbReference type="Proteomes" id="UP000473699">
    <property type="component" value="Unassembled WGS sequence"/>
</dbReference>
<evidence type="ECO:0000259" key="13">
    <source>
        <dbReference type="PROSITE" id="PS51384"/>
    </source>
</evidence>
<dbReference type="Gene3D" id="3.40.50.80">
    <property type="entry name" value="Nucleotide-binding domain of ferredoxin-NADP reductase (FNR) module"/>
    <property type="match status" value="1"/>
</dbReference>
<evidence type="ECO:0000256" key="8">
    <source>
        <dbReference type="ARBA" id="ARBA00023004"/>
    </source>
</evidence>
<evidence type="ECO:0000256" key="5">
    <source>
        <dbReference type="ARBA" id="ARBA00022723"/>
    </source>
</evidence>
<keyword evidence="7" id="KW-0249">Electron transport</keyword>
<proteinExistence type="inferred from homology"/>
<dbReference type="SUPFAM" id="SSF52343">
    <property type="entry name" value="Ferredoxin reductase-like, C-terminal NADP-linked domain"/>
    <property type="match status" value="1"/>
</dbReference>
<dbReference type="InterPro" id="IPR017938">
    <property type="entry name" value="Riboflavin_synthase-like_b-brl"/>
</dbReference>
<evidence type="ECO:0000256" key="1">
    <source>
        <dbReference type="ARBA" id="ARBA00006422"/>
    </source>
</evidence>